<gene>
    <name evidence="8" type="ORF">GCM10008098_19740</name>
</gene>
<feature type="transmembrane region" description="Helical" evidence="7">
    <location>
        <begin position="145"/>
        <end position="165"/>
    </location>
</feature>
<evidence type="ECO:0000256" key="2">
    <source>
        <dbReference type="ARBA" id="ARBA00022448"/>
    </source>
</evidence>
<reference evidence="9" key="1">
    <citation type="journal article" date="2019" name="Int. J. Syst. Evol. Microbiol.">
        <title>The Global Catalogue of Microorganisms (GCM) 10K type strain sequencing project: providing services to taxonomists for standard genome sequencing and annotation.</title>
        <authorList>
            <consortium name="The Broad Institute Genomics Platform"/>
            <consortium name="The Broad Institute Genome Sequencing Center for Infectious Disease"/>
            <person name="Wu L."/>
            <person name="Ma J."/>
        </authorList>
    </citation>
    <scope>NUCLEOTIDE SEQUENCE [LARGE SCALE GENOMIC DNA]</scope>
    <source>
        <strain evidence="9">KCTC 22232</strain>
    </source>
</reference>
<name>A0ABQ2ZY52_9GAMM</name>
<proteinExistence type="predicted"/>
<feature type="transmembrane region" description="Helical" evidence="7">
    <location>
        <begin position="378"/>
        <end position="401"/>
    </location>
</feature>
<comment type="subcellular location">
    <subcellularLocation>
        <location evidence="1">Cell membrane</location>
        <topology evidence="1">Multi-pass membrane protein</topology>
    </subcellularLocation>
</comment>
<keyword evidence="6 7" id="KW-0472">Membrane</keyword>
<protein>
    <submittedName>
        <fullName evidence="8">Transporter</fullName>
    </submittedName>
</protein>
<feature type="transmembrane region" description="Helical" evidence="7">
    <location>
        <begin position="58"/>
        <end position="77"/>
    </location>
</feature>
<evidence type="ECO:0000256" key="5">
    <source>
        <dbReference type="ARBA" id="ARBA00022989"/>
    </source>
</evidence>
<comment type="caution">
    <text evidence="8">The sequence shown here is derived from an EMBL/GenBank/DDBJ whole genome shotgun (WGS) entry which is preliminary data.</text>
</comment>
<keyword evidence="3" id="KW-1003">Cell membrane</keyword>
<dbReference type="PANTHER" id="PTHR42770">
    <property type="entry name" value="AMINO ACID TRANSPORTER-RELATED"/>
    <property type="match status" value="1"/>
</dbReference>
<feature type="transmembrane region" description="Helical" evidence="7">
    <location>
        <begin position="251"/>
        <end position="276"/>
    </location>
</feature>
<dbReference type="InterPro" id="IPR002293">
    <property type="entry name" value="AA/rel_permease1"/>
</dbReference>
<evidence type="ECO:0000256" key="1">
    <source>
        <dbReference type="ARBA" id="ARBA00004651"/>
    </source>
</evidence>
<accession>A0ABQ2ZY52</accession>
<evidence type="ECO:0000313" key="8">
    <source>
        <dbReference type="EMBL" id="GGY26747.1"/>
    </source>
</evidence>
<feature type="transmembrane region" description="Helical" evidence="7">
    <location>
        <begin position="114"/>
        <end position="133"/>
    </location>
</feature>
<feature type="transmembrane region" description="Helical" evidence="7">
    <location>
        <begin position="218"/>
        <end position="239"/>
    </location>
</feature>
<feature type="transmembrane region" description="Helical" evidence="7">
    <location>
        <begin position="177"/>
        <end position="198"/>
    </location>
</feature>
<keyword evidence="9" id="KW-1185">Reference proteome</keyword>
<dbReference type="PANTHER" id="PTHR42770:SF15">
    <property type="entry name" value="GLUTAMATE_GAMMA-AMINOBUTYRATE ANTIPORTER-RELATED"/>
    <property type="match status" value="1"/>
</dbReference>
<evidence type="ECO:0000256" key="7">
    <source>
        <dbReference type="SAM" id="Phobius"/>
    </source>
</evidence>
<organism evidence="8 9">
    <name type="scientific">Rhodanobacter panaciterrae</name>
    <dbReference type="NCBI Taxonomy" id="490572"/>
    <lineage>
        <taxon>Bacteria</taxon>
        <taxon>Pseudomonadati</taxon>
        <taxon>Pseudomonadota</taxon>
        <taxon>Gammaproteobacteria</taxon>
        <taxon>Lysobacterales</taxon>
        <taxon>Rhodanobacteraceae</taxon>
        <taxon>Rhodanobacter</taxon>
    </lineage>
</organism>
<keyword evidence="4 7" id="KW-0812">Transmembrane</keyword>
<evidence type="ECO:0000256" key="6">
    <source>
        <dbReference type="ARBA" id="ARBA00023136"/>
    </source>
</evidence>
<feature type="transmembrane region" description="Helical" evidence="7">
    <location>
        <begin position="296"/>
        <end position="321"/>
    </location>
</feature>
<evidence type="ECO:0000313" key="9">
    <source>
        <dbReference type="Proteomes" id="UP000621898"/>
    </source>
</evidence>
<keyword evidence="5 7" id="KW-1133">Transmembrane helix</keyword>
<feature type="transmembrane region" description="Helical" evidence="7">
    <location>
        <begin position="456"/>
        <end position="475"/>
    </location>
</feature>
<feature type="transmembrane region" description="Helical" evidence="7">
    <location>
        <begin position="33"/>
        <end position="52"/>
    </location>
</feature>
<feature type="transmembrane region" description="Helical" evidence="7">
    <location>
        <begin position="422"/>
        <end position="444"/>
    </location>
</feature>
<evidence type="ECO:0000256" key="4">
    <source>
        <dbReference type="ARBA" id="ARBA00022692"/>
    </source>
</evidence>
<keyword evidence="2" id="KW-0813">Transport</keyword>
<dbReference type="Proteomes" id="UP000621898">
    <property type="component" value="Unassembled WGS sequence"/>
</dbReference>
<dbReference type="EMBL" id="BMXT01000002">
    <property type="protein sequence ID" value="GGY26747.1"/>
    <property type="molecule type" value="Genomic_DNA"/>
</dbReference>
<evidence type="ECO:0000256" key="3">
    <source>
        <dbReference type="ARBA" id="ARBA00022475"/>
    </source>
</evidence>
<dbReference type="InterPro" id="IPR050367">
    <property type="entry name" value="APC_superfamily"/>
</dbReference>
<dbReference type="PIRSF" id="PIRSF006060">
    <property type="entry name" value="AA_transporter"/>
    <property type="match status" value="1"/>
</dbReference>
<sequence>MNLSLTWEKHTMATTPAATNELGLRRVLGTRDLVLFNIAAIVALRWLSMAAQVGPSSLVLWLLGLVGFFIPLALAVLELSSRVPGQGGLYLWSKTAFGDMHGFIAGWTYWVSNLVYFPFALLFSAGIFLHVGGDCWLAHAGDGSYNLAYCLTVLWAATGLGIFGLERAKWLQNIGGIATWSAAALILVAGALAAYHFGAATAITTANVMPDFGKLATFSTFATMALAFQGLELGLILGGEIKDPRRQIPRATLISCVVIAAIYIAGTASLLIALPASTIDIIAGIPQALSAIGERIGLPMFGSLTAALVTVGTIGSISAWVTGTARLPFVVGVDRYLPAALGRLHPRYGTPHVALITQGILTSLVLAAALSGSSIHEAYIILVDMTAIMSLLPLLYILLAFPLLRRRAAGRNEGVNLSPGGAFGCWLAALTGFAVTLLAIVTSMIPPADSSNPGLFLLKVVGGSALLIGIGLLFYRHGRSRPAIESHHLKTSKPAKWRA</sequence>
<feature type="transmembrane region" description="Helical" evidence="7">
    <location>
        <begin position="353"/>
        <end position="372"/>
    </location>
</feature>
<dbReference type="Pfam" id="PF13520">
    <property type="entry name" value="AA_permease_2"/>
    <property type="match status" value="1"/>
</dbReference>
<dbReference type="Gene3D" id="1.20.1740.10">
    <property type="entry name" value="Amino acid/polyamine transporter I"/>
    <property type="match status" value="1"/>
</dbReference>